<dbReference type="Proteomes" id="UP001210130">
    <property type="component" value="Chromosome"/>
</dbReference>
<reference evidence="1 2" key="1">
    <citation type="journal article" date="2023" name="Microbiol. Resour. Announc.">
        <title>Complete Genome Sequence of the First Colistin-Resistant Raoultella electrica Strain.</title>
        <authorList>
            <person name="Aldeia C."/>
            <person name="Campos-Madueno E.I."/>
            <person name="Sendi P."/>
            <person name="Endimiani A."/>
        </authorList>
    </citation>
    <scope>NUCLEOTIDE SEQUENCE [LARGE SCALE GENOMIC DNA]</scope>
    <source>
        <strain evidence="1 2">S2-IND-01-C</strain>
    </source>
</reference>
<keyword evidence="2" id="KW-1185">Reference proteome</keyword>
<gene>
    <name evidence="1" type="ORF">OR613_23435</name>
</gene>
<dbReference type="EMBL" id="CP112887">
    <property type="protein sequence ID" value="WBW60892.1"/>
    <property type="molecule type" value="Genomic_DNA"/>
</dbReference>
<dbReference type="AlphaFoldDB" id="A0AAJ5UEJ6"/>
<organism evidence="1 2">
    <name type="scientific">Klebsiella electrica</name>
    <dbReference type="NCBI Taxonomy" id="1259973"/>
    <lineage>
        <taxon>Bacteria</taxon>
        <taxon>Pseudomonadati</taxon>
        <taxon>Pseudomonadota</taxon>
        <taxon>Gammaproteobacteria</taxon>
        <taxon>Enterobacterales</taxon>
        <taxon>Enterobacteriaceae</taxon>
        <taxon>Klebsiella/Raoultella group</taxon>
        <taxon>Klebsiella</taxon>
    </lineage>
</organism>
<sequence>MLVMKPSEEIAAIEQNAQAKIQFWNAVRKMIPGTGTITNGTASRSLLLKGKKEETRAPSRLFMLLLPFIP</sequence>
<evidence type="ECO:0000313" key="1">
    <source>
        <dbReference type="EMBL" id="WBW60892.1"/>
    </source>
</evidence>
<proteinExistence type="predicted"/>
<dbReference type="RefSeq" id="WP_164481511.1">
    <property type="nucleotide sequence ID" value="NZ_CP112887.1"/>
</dbReference>
<evidence type="ECO:0000313" key="2">
    <source>
        <dbReference type="Proteomes" id="UP001210130"/>
    </source>
</evidence>
<accession>A0AAJ5UEJ6</accession>
<protein>
    <submittedName>
        <fullName evidence="1">Uncharacterized protein</fullName>
    </submittedName>
</protein>
<name>A0AAJ5UEJ6_9ENTR</name>